<gene>
    <name evidence="3" type="ORF">DU484_07105</name>
</gene>
<dbReference type="PANTHER" id="PTHR34512:SF30">
    <property type="entry name" value="OUTER MEMBRANE PROTEIN ASSEMBLY FACTOR BAMB"/>
    <property type="match status" value="1"/>
</dbReference>
<evidence type="ECO:0000259" key="2">
    <source>
        <dbReference type="Pfam" id="PF13360"/>
    </source>
</evidence>
<feature type="region of interest" description="Disordered" evidence="1">
    <location>
        <begin position="800"/>
        <end position="826"/>
    </location>
</feature>
<dbReference type="Proteomes" id="UP000252985">
    <property type="component" value="Chromosome"/>
</dbReference>
<feature type="domain" description="Pyrrolo-quinoline quinone repeat" evidence="2">
    <location>
        <begin position="208"/>
        <end position="381"/>
    </location>
</feature>
<dbReference type="SUPFAM" id="SSF50998">
    <property type="entry name" value="Quinoprotein alcohol dehydrogenase-like"/>
    <property type="match status" value="3"/>
</dbReference>
<evidence type="ECO:0000256" key="1">
    <source>
        <dbReference type="SAM" id="MobiDB-lite"/>
    </source>
</evidence>
<dbReference type="Gene3D" id="2.40.10.480">
    <property type="match status" value="2"/>
</dbReference>
<evidence type="ECO:0000313" key="4">
    <source>
        <dbReference type="Proteomes" id="UP000252985"/>
    </source>
</evidence>
<sequence>MLDDNSKGQKGKKCDIMTNTSSISSLGRRTLLKFAGASAVVGTAGLSSAQSGSADGGSREWTFSTDGAVQSSPTVVDGVVYVGSDDEKLYALDAADGTERWQFNTGGPIYSSPAVVEDTVCIASEAGTVFAINTEDGTQKWKFETGHDINSSPTVAGGTIYIGSGDKNVYALSASDGSEQWETPFSTGGVVDSSPTVVDGTVYIGSSDNHVYAIDAAEGTEQWRFSTGHSVISSPTVANGTVYVGSYDRNFYAITDGSQKWKTDMDSSVYTSPTVTDGSVYAADYSFGTLFELDTETGDRTPIAPDKTSNPLMSSPTVADGVIYIGDGDGMIYAFDPDAKSLDQVTQWQFETGDVIESSPTVVDGTVYVGSNDGSVYALNAGVSGASSGTRVNLGTLGHHFKAAKSDSSGTPTPEISLDRDSLQFGATLVGSQPKKKFTITNTGESEVTISPKVTEETSFIQDSWIVEKFESNVPPFAIPAGETVPVTLKLDATKAFERLGSDATFSIPFHADGQEVASLSVEVPIIGSPDTLTKMSTAATRTAAMFSEREQYEEAFVDAMNMYKSIAKITYELAGKDYQDALSALFDLREYWRGYRESLLISGAIEEFSASNTYKTAYEDAAGQFEKAATKLKDGDNQAAAEKFDKALNKILARVDEWKATDKEQFETDLKVERPTSNLITDIVDTYTESIEALANVTTIRTPMLSLTASPVNTTVTDPEGRTVGPNRSEIPNSSYSELQLEGTDSTEELIFIQDQIPGSYHVEVEPESDAEPTDTYTVAVRSDEQSTQIAAEEQIQDIPSDGYSVSEPSTSTDNQLPTEPGEPSFRDVLGVIKAYQAGSQYNGVEVSFQDVLQVIQAYNEGRDQ</sequence>
<dbReference type="PROSITE" id="PS50231">
    <property type="entry name" value="RICIN_B_LECTIN"/>
    <property type="match status" value="1"/>
</dbReference>
<dbReference type="InterPro" id="IPR018391">
    <property type="entry name" value="PQQ_b-propeller_rpt"/>
</dbReference>
<reference evidence="3 4" key="1">
    <citation type="submission" date="2018-07" db="EMBL/GenBank/DDBJ databases">
        <title>Genome sequences of Haloplanus sp. CBA1112.</title>
        <authorList>
            <person name="Kim Y.B."/>
            <person name="Roh S.W."/>
        </authorList>
    </citation>
    <scope>NUCLEOTIDE SEQUENCE [LARGE SCALE GENOMIC DNA]</scope>
    <source>
        <strain evidence="3 4">CBA1112</strain>
    </source>
</reference>
<dbReference type="PROSITE" id="PS51318">
    <property type="entry name" value="TAT"/>
    <property type="match status" value="1"/>
</dbReference>
<dbReference type="KEGG" id="haq:DU484_07105"/>
<dbReference type="EMBL" id="CP031148">
    <property type="protein sequence ID" value="AXG09649.1"/>
    <property type="molecule type" value="Genomic_DNA"/>
</dbReference>
<feature type="compositionally biased region" description="Polar residues" evidence="1">
    <location>
        <begin position="808"/>
        <end position="819"/>
    </location>
</feature>
<dbReference type="Gene3D" id="2.130.10.10">
    <property type="entry name" value="YVTN repeat-like/Quinoprotein amine dehydrogenase"/>
    <property type="match status" value="2"/>
</dbReference>
<dbReference type="GeneID" id="37286733"/>
<dbReference type="SMART" id="SM00564">
    <property type="entry name" value="PQQ"/>
    <property type="match status" value="8"/>
</dbReference>
<dbReference type="PANTHER" id="PTHR34512">
    <property type="entry name" value="CELL SURFACE PROTEIN"/>
    <property type="match status" value="1"/>
</dbReference>
<accession>A0A345EBS7</accession>
<dbReference type="InterPro" id="IPR011047">
    <property type="entry name" value="Quinoprotein_ADH-like_sf"/>
</dbReference>
<dbReference type="AlphaFoldDB" id="A0A345EBS7"/>
<feature type="region of interest" description="Disordered" evidence="1">
    <location>
        <begin position="712"/>
        <end position="735"/>
    </location>
</feature>
<name>A0A345EBS7_9EURY</name>
<dbReference type="Gene3D" id="2.60.40.10">
    <property type="entry name" value="Immunoglobulins"/>
    <property type="match status" value="1"/>
</dbReference>
<feature type="domain" description="Pyrrolo-quinoline quinone repeat" evidence="2">
    <location>
        <begin position="53"/>
        <end position="146"/>
    </location>
</feature>
<dbReference type="InterPro" id="IPR002372">
    <property type="entry name" value="PQQ_rpt_dom"/>
</dbReference>
<proteinExistence type="predicted"/>
<dbReference type="InterPro" id="IPR013783">
    <property type="entry name" value="Ig-like_fold"/>
</dbReference>
<dbReference type="Pfam" id="PF13360">
    <property type="entry name" value="PQQ_2"/>
    <property type="match status" value="2"/>
</dbReference>
<organism evidence="3 4">
    <name type="scientific">Haloplanus rubicundus</name>
    <dbReference type="NCBI Taxonomy" id="1547898"/>
    <lineage>
        <taxon>Archaea</taxon>
        <taxon>Methanobacteriati</taxon>
        <taxon>Methanobacteriota</taxon>
        <taxon>Stenosarchaea group</taxon>
        <taxon>Halobacteria</taxon>
        <taxon>Halobacteriales</taxon>
        <taxon>Haloferacaceae</taxon>
        <taxon>Haloplanus</taxon>
    </lineage>
</organism>
<dbReference type="InterPro" id="IPR015943">
    <property type="entry name" value="WD40/YVTN_repeat-like_dom_sf"/>
</dbReference>
<protein>
    <recommendedName>
        <fullName evidence="2">Pyrrolo-quinoline quinone repeat domain-containing protein</fullName>
    </recommendedName>
</protein>
<dbReference type="RefSeq" id="WP_114605499.1">
    <property type="nucleotide sequence ID" value="NZ_CP031148.1"/>
</dbReference>
<dbReference type="InterPro" id="IPR006311">
    <property type="entry name" value="TAT_signal"/>
</dbReference>
<evidence type="ECO:0000313" key="3">
    <source>
        <dbReference type="EMBL" id="AXG09649.1"/>
    </source>
</evidence>